<reference evidence="1" key="1">
    <citation type="submission" date="2024-09" db="EMBL/GenBank/DDBJ databases">
        <authorList>
            <person name="Liu J."/>
        </authorList>
    </citation>
    <scope>NUCLEOTIDE SEQUENCE</scope>
    <source>
        <strain evidence="1">NBU2967</strain>
    </source>
</reference>
<dbReference type="EMBL" id="JBHFPV010000005">
    <property type="protein sequence ID" value="MFH6604908.1"/>
    <property type="molecule type" value="Genomic_DNA"/>
</dbReference>
<evidence type="ECO:0000313" key="1">
    <source>
        <dbReference type="EMBL" id="MFH6604908.1"/>
    </source>
</evidence>
<accession>A0ACC7LMD0</accession>
<dbReference type="Proteomes" id="UP001595191">
    <property type="component" value="Unassembled WGS sequence"/>
</dbReference>
<evidence type="ECO:0000313" key="2">
    <source>
        <dbReference type="Proteomes" id="UP001595191"/>
    </source>
</evidence>
<name>A0ACC7LMD0_9FLAO</name>
<comment type="caution">
    <text evidence="1">The sequence shown here is derived from an EMBL/GenBank/DDBJ whole genome shotgun (WGS) entry which is preliminary data.</text>
</comment>
<protein>
    <submittedName>
        <fullName evidence="1">Uncharacterized protein</fullName>
    </submittedName>
</protein>
<proteinExistence type="predicted"/>
<keyword evidence="2" id="KW-1185">Reference proteome</keyword>
<sequence length="293" mass="33376">MTDQYIEFKKQRELGEVLSDTFAFLRTEFKPFMATFFKIVGPYIMIMVIALAMYMYYIGNSFSLLMFNNDAVPNVLLILLIGGLYVISIIAVYTMAQSTVLHYIKSYASGKGKIDFNTIKSDVYATFWKFIGMGFLVVVCVAAGLMFCFIPGIYLWVPLSLAFAIMVYNRLSVTDAFSYSFTLVKDHWWITFATLLVTAIIVMIASYAFALPTMIYNWLKMGMFSGEVDAEGIMDVFKDPIYILLNIVGTVAQFLLNIISIVAGVFIYFNLNERKNFTGTYERIESLGENRDY</sequence>
<organism evidence="1 2">
    <name type="scientific">Meishania litoralis</name>
    <dbReference type="NCBI Taxonomy" id="3434685"/>
    <lineage>
        <taxon>Bacteria</taxon>
        <taxon>Pseudomonadati</taxon>
        <taxon>Bacteroidota</taxon>
        <taxon>Flavobacteriia</taxon>
        <taxon>Flavobacteriales</taxon>
        <taxon>Flavobacteriaceae</taxon>
        <taxon>Meishania</taxon>
    </lineage>
</organism>
<gene>
    <name evidence="1" type="ORF">ACEZ3G_15590</name>
</gene>